<evidence type="ECO:0000313" key="6">
    <source>
        <dbReference type="EMBL" id="CAA2101105.1"/>
    </source>
</evidence>
<dbReference type="GO" id="GO:0009306">
    <property type="term" value="P:protein secretion"/>
    <property type="evidence" value="ECO:0007669"/>
    <property type="project" value="InterPro"/>
</dbReference>
<dbReference type="InterPro" id="IPR050810">
    <property type="entry name" value="Bact_Secretion_Sys_Channel"/>
</dbReference>
<dbReference type="Pfam" id="PF13629">
    <property type="entry name" value="T2SS-T3SS_pil_N"/>
    <property type="match status" value="1"/>
</dbReference>
<dbReference type="EMBL" id="LR743507">
    <property type="protein sequence ID" value="CAA2101105.1"/>
    <property type="molecule type" value="Genomic_DNA"/>
</dbReference>
<dbReference type="PANTHER" id="PTHR30332:SF17">
    <property type="entry name" value="TYPE IV PILIATION SYSTEM PROTEIN DR_0774-RELATED"/>
    <property type="match status" value="1"/>
</dbReference>
<feature type="domain" description="Pilus formation protein N-terminal" evidence="5">
    <location>
        <begin position="106"/>
        <end position="174"/>
    </location>
</feature>
<dbReference type="InterPro" id="IPR032789">
    <property type="entry name" value="T2SS-T3SS_pil_N"/>
</dbReference>
<evidence type="ECO:0000256" key="3">
    <source>
        <dbReference type="SAM" id="SignalP"/>
    </source>
</evidence>
<feature type="signal peptide" evidence="3">
    <location>
        <begin position="1"/>
        <end position="21"/>
    </location>
</feature>
<organism evidence="6">
    <name type="scientific">Variovorax paradoxus</name>
    <dbReference type="NCBI Taxonomy" id="34073"/>
    <lineage>
        <taxon>Bacteria</taxon>
        <taxon>Pseudomonadati</taxon>
        <taxon>Pseudomonadota</taxon>
        <taxon>Betaproteobacteria</taxon>
        <taxon>Burkholderiales</taxon>
        <taxon>Comamonadaceae</taxon>
        <taxon>Variovorax</taxon>
    </lineage>
</organism>
<evidence type="ECO:0000259" key="4">
    <source>
        <dbReference type="Pfam" id="PF00263"/>
    </source>
</evidence>
<name>A0A679J2Z2_VARPD</name>
<evidence type="ECO:0000259" key="5">
    <source>
        <dbReference type="Pfam" id="PF13629"/>
    </source>
</evidence>
<evidence type="ECO:0000256" key="2">
    <source>
        <dbReference type="SAM" id="MobiDB-lite"/>
    </source>
</evidence>
<feature type="region of interest" description="Disordered" evidence="2">
    <location>
        <begin position="502"/>
        <end position="545"/>
    </location>
</feature>
<proteinExistence type="inferred from homology"/>
<dbReference type="AlphaFoldDB" id="A0A679J2Z2"/>
<sequence length="545" mass="57317">MNLKRCTLAATALCLVLQAQAQGPYPGAAASPVPSGTVGPAGASALPSRSSAAPSFPSPPANMPVSRAPEASPGIRTPAQPAPQASITEGELQRIAARATVLQRLPDTLTLYVGQMVLVKMPGVARVAIGSGKVLEARVLDGANMLITAQDAGDSTLHVWDKNGTVRKLKVRVNVVDLDRIADELREITHGISGVNIRRIGERIIMDGNNLDPAAVERLNTVAQLYAPAVVSLATADRIRVDRMVDIQVRIVEFSKTALDDLGVRWQSSGDGFNFGLFSDIASSGNYRVLPEGSPFNTSTPQGAALLSQNRRTPQAYLGIGLTLGSQINLLVQRGNAFLLASPNLSTRSGGEAKFLAGGEIPLPALSTQGAGSVEFKPYGVRLNIKPIADGEGNISGSILTEVSSIDRSVAVQGIPGLLIRRTDTEFNVKAGETIVLSGLLSRESTRASDGVPGLRKTPIIGRAFRADNDTDKEQEVVVFITPRVVDPAYSQPRIERARQIEQDVGRNFGTLTEDKSDPDGTRPPAPAADIGGIPAGTPGQPVAP</sequence>
<dbReference type="Pfam" id="PF00263">
    <property type="entry name" value="Secretin"/>
    <property type="match status" value="1"/>
</dbReference>
<protein>
    <submittedName>
        <fullName evidence="6">Type II secretion system protein D</fullName>
    </submittedName>
</protein>
<dbReference type="RefSeq" id="WP_339088793.1">
    <property type="nucleotide sequence ID" value="NZ_LR743507.1"/>
</dbReference>
<reference evidence="6" key="1">
    <citation type="submission" date="2019-12" db="EMBL/GenBank/DDBJ databases">
        <authorList>
            <person name="Cremers G."/>
        </authorList>
    </citation>
    <scope>NUCLEOTIDE SEQUENCE</scope>
    <source>
        <strain evidence="6">Vvax</strain>
    </source>
</reference>
<keyword evidence="3" id="KW-0732">Signal</keyword>
<dbReference type="InterPro" id="IPR001775">
    <property type="entry name" value="GspD/PilQ"/>
</dbReference>
<feature type="region of interest" description="Disordered" evidence="2">
    <location>
        <begin position="26"/>
        <end position="88"/>
    </location>
</feature>
<feature type="compositionally biased region" description="Low complexity" evidence="2">
    <location>
        <begin position="528"/>
        <end position="545"/>
    </location>
</feature>
<gene>
    <name evidence="6" type="primary">xpsD</name>
    <name evidence="6" type="ORF">VVAX_01078</name>
</gene>
<accession>A0A679J2Z2</accession>
<evidence type="ECO:0000256" key="1">
    <source>
        <dbReference type="RuleBase" id="RU004003"/>
    </source>
</evidence>
<dbReference type="PRINTS" id="PR00811">
    <property type="entry name" value="BCTERIALGSPD"/>
</dbReference>
<dbReference type="GO" id="GO:0015627">
    <property type="term" value="C:type II protein secretion system complex"/>
    <property type="evidence" value="ECO:0007669"/>
    <property type="project" value="TreeGrafter"/>
</dbReference>
<feature type="domain" description="Type II/III secretion system secretin-like" evidence="4">
    <location>
        <begin position="331"/>
        <end position="487"/>
    </location>
</feature>
<dbReference type="PANTHER" id="PTHR30332">
    <property type="entry name" value="PROBABLE GENERAL SECRETION PATHWAY PROTEIN D"/>
    <property type="match status" value="1"/>
</dbReference>
<feature type="compositionally biased region" description="Low complexity" evidence="2">
    <location>
        <begin position="40"/>
        <end position="55"/>
    </location>
</feature>
<feature type="chain" id="PRO_5025667096" evidence="3">
    <location>
        <begin position="22"/>
        <end position="545"/>
    </location>
</feature>
<comment type="similarity">
    <text evidence="1">Belongs to the bacterial secretin family.</text>
</comment>
<dbReference type="InterPro" id="IPR004846">
    <property type="entry name" value="T2SS/T3SS_dom"/>
</dbReference>